<evidence type="ECO:0000256" key="2">
    <source>
        <dbReference type="ARBA" id="ARBA00010596"/>
    </source>
</evidence>
<accession>A0A0B2W2I6</accession>
<dbReference type="EMBL" id="JPKZ01000334">
    <property type="protein sequence ID" value="KHN87792.1"/>
    <property type="molecule type" value="Genomic_DNA"/>
</dbReference>
<dbReference type="InterPro" id="IPR045231">
    <property type="entry name" value="Yip1/4-like"/>
</dbReference>
<evidence type="ECO:0000256" key="5">
    <source>
        <dbReference type="ARBA" id="ARBA00023136"/>
    </source>
</evidence>
<organism evidence="9 10">
    <name type="scientific">Toxocara canis</name>
    <name type="common">Canine roundworm</name>
    <dbReference type="NCBI Taxonomy" id="6265"/>
    <lineage>
        <taxon>Eukaryota</taxon>
        <taxon>Metazoa</taxon>
        <taxon>Ecdysozoa</taxon>
        <taxon>Nematoda</taxon>
        <taxon>Chromadorea</taxon>
        <taxon>Rhabditida</taxon>
        <taxon>Spirurina</taxon>
        <taxon>Ascaridomorpha</taxon>
        <taxon>Ascaridoidea</taxon>
        <taxon>Toxocaridae</taxon>
        <taxon>Toxocara</taxon>
    </lineage>
</organism>
<comment type="similarity">
    <text evidence="2 6">Belongs to the YIP1 family.</text>
</comment>
<feature type="transmembrane region" description="Helical" evidence="6">
    <location>
        <begin position="274"/>
        <end position="295"/>
    </location>
</feature>
<feature type="compositionally biased region" description="Low complexity" evidence="7">
    <location>
        <begin position="58"/>
        <end position="69"/>
    </location>
</feature>
<keyword evidence="3 6" id="KW-0812">Transmembrane</keyword>
<comment type="subcellular location">
    <subcellularLocation>
        <location evidence="6">Golgi apparatus membrane</location>
        <topology evidence="6">Multi-pass membrane protein</topology>
    </subcellularLocation>
    <subcellularLocation>
        <location evidence="1">Membrane</location>
        <topology evidence="1">Multi-pass membrane protein</topology>
    </subcellularLocation>
</comment>
<protein>
    <recommendedName>
        <fullName evidence="6">Protein YIPF</fullName>
    </recommendedName>
</protein>
<evidence type="ECO:0000256" key="6">
    <source>
        <dbReference type="RuleBase" id="RU361264"/>
    </source>
</evidence>
<evidence type="ECO:0000256" key="7">
    <source>
        <dbReference type="SAM" id="MobiDB-lite"/>
    </source>
</evidence>
<evidence type="ECO:0000259" key="8">
    <source>
        <dbReference type="Pfam" id="PF04893"/>
    </source>
</evidence>
<comment type="caution">
    <text evidence="6">Lacks conserved residue(s) required for the propagation of feature annotation.</text>
</comment>
<dbReference type="GO" id="GO:0000139">
    <property type="term" value="C:Golgi membrane"/>
    <property type="evidence" value="ECO:0007669"/>
    <property type="project" value="UniProtKB-SubCell"/>
</dbReference>
<dbReference type="AlphaFoldDB" id="A0A0B2W2I6"/>
<dbReference type="InterPro" id="IPR006977">
    <property type="entry name" value="Yip1_dom"/>
</dbReference>
<feature type="region of interest" description="Disordered" evidence="7">
    <location>
        <begin position="46"/>
        <end position="69"/>
    </location>
</feature>
<feature type="transmembrane region" description="Helical" evidence="6">
    <location>
        <begin position="307"/>
        <end position="329"/>
    </location>
</feature>
<dbReference type="STRING" id="6265.A0A0B2W2I6"/>
<evidence type="ECO:0000256" key="3">
    <source>
        <dbReference type="ARBA" id="ARBA00022692"/>
    </source>
</evidence>
<keyword evidence="5 6" id="KW-0472">Membrane</keyword>
<keyword evidence="4 6" id="KW-1133">Transmembrane helix</keyword>
<gene>
    <name evidence="9" type="primary">yipf6</name>
    <name evidence="9" type="ORF">Tcan_10007</name>
</gene>
<evidence type="ECO:0000256" key="1">
    <source>
        <dbReference type="ARBA" id="ARBA00004141"/>
    </source>
</evidence>
<dbReference type="PANTHER" id="PTHR21236:SF1">
    <property type="entry name" value="PROTEIN YIPF6"/>
    <property type="match status" value="1"/>
</dbReference>
<dbReference type="OMA" id="IWDTIRR"/>
<dbReference type="OrthoDB" id="411251at2759"/>
<feature type="transmembrane region" description="Helical" evidence="6">
    <location>
        <begin position="341"/>
        <end position="358"/>
    </location>
</feature>
<name>A0A0B2W2I6_TOXCA</name>
<dbReference type="Pfam" id="PF04893">
    <property type="entry name" value="Yip1"/>
    <property type="match status" value="1"/>
</dbReference>
<sequence length="363" mass="39515">MAVLSVHVCFTYRQHCIVSSKGAVDERVVRASSVYRMSDKRATNQLHEGDFSGLNPFSSGGHTSGSTPSAAEASLLDLGLGSQASSTPQAATIDTTSELLVPGIHNTSDPGLSAGRVQSAETMNNFGSAAVDIDLLEKEIAAKEHSRREGQFVDLTGQIAGAPSKSRRARSSAVEPDLETDFDTLDEPVWDTVKRDLRTVGAKFGQVLVPRNNQQLLRDWDLWGPLFICVFISLLLQSDDGGKGPRFTEVFSLTFFGSVIVTLNIKLLGGHISFFQSLCVLGYCLLPPAASALICKFLEVKEATSMLFALRLLVTAVGFIWATYASMAFLSGSQPEKRRLLSIYPIFLFYFVVSWMIISHSSF</sequence>
<evidence type="ECO:0000256" key="4">
    <source>
        <dbReference type="ARBA" id="ARBA00022989"/>
    </source>
</evidence>
<feature type="domain" description="Yip1" evidence="8">
    <location>
        <begin position="212"/>
        <end position="356"/>
    </location>
</feature>
<proteinExistence type="inferred from homology"/>
<dbReference type="GO" id="GO:0005802">
    <property type="term" value="C:trans-Golgi network"/>
    <property type="evidence" value="ECO:0007669"/>
    <property type="project" value="TreeGrafter"/>
</dbReference>
<evidence type="ECO:0000313" key="10">
    <source>
        <dbReference type="Proteomes" id="UP000031036"/>
    </source>
</evidence>
<keyword evidence="10" id="KW-1185">Reference proteome</keyword>
<dbReference type="PANTHER" id="PTHR21236">
    <property type="entry name" value="GOLGI MEMBRANE PROTEIN YIP1"/>
    <property type="match status" value="1"/>
</dbReference>
<dbReference type="Proteomes" id="UP000031036">
    <property type="component" value="Unassembled WGS sequence"/>
</dbReference>
<reference evidence="9 10" key="1">
    <citation type="submission" date="2014-11" db="EMBL/GenBank/DDBJ databases">
        <title>Genetic blueprint of the zoonotic pathogen Toxocara canis.</title>
        <authorList>
            <person name="Zhu X.-Q."/>
            <person name="Korhonen P.K."/>
            <person name="Cai H."/>
            <person name="Young N.D."/>
            <person name="Nejsum P."/>
            <person name="von Samson-Himmelstjerna G."/>
            <person name="Boag P.R."/>
            <person name="Tan P."/>
            <person name="Li Q."/>
            <person name="Min J."/>
            <person name="Yang Y."/>
            <person name="Wang X."/>
            <person name="Fang X."/>
            <person name="Hall R.S."/>
            <person name="Hofmann A."/>
            <person name="Sternberg P.W."/>
            <person name="Jex A.R."/>
            <person name="Gasser R.B."/>
        </authorList>
    </citation>
    <scope>NUCLEOTIDE SEQUENCE [LARGE SCALE GENOMIC DNA]</scope>
    <source>
        <strain evidence="9">PN_DK_2014</strain>
    </source>
</reference>
<comment type="caution">
    <text evidence="9">The sequence shown here is derived from an EMBL/GenBank/DDBJ whole genome shotgun (WGS) entry which is preliminary data.</text>
</comment>
<dbReference type="GO" id="GO:0006888">
    <property type="term" value="P:endoplasmic reticulum to Golgi vesicle-mediated transport"/>
    <property type="evidence" value="ECO:0007669"/>
    <property type="project" value="InterPro"/>
</dbReference>
<evidence type="ECO:0000313" key="9">
    <source>
        <dbReference type="EMBL" id="KHN87792.1"/>
    </source>
</evidence>